<evidence type="ECO:0000259" key="1">
    <source>
        <dbReference type="Pfam" id="PF24728"/>
    </source>
</evidence>
<gene>
    <name evidence="2" type="ORF">QRB35_00825</name>
</gene>
<dbReference type="Proteomes" id="UP001529272">
    <property type="component" value="Unassembled WGS sequence"/>
</dbReference>
<dbReference type="InterPro" id="IPR056097">
    <property type="entry name" value="DUF7680"/>
</dbReference>
<reference evidence="3" key="1">
    <citation type="submission" date="2023-06" db="EMBL/GenBank/DDBJ databases">
        <title>Itaconate inhibition of nontuberculous mycobacteria.</title>
        <authorList>
            <person name="Spilker T."/>
        </authorList>
    </citation>
    <scope>NUCLEOTIDE SEQUENCE [LARGE SCALE GENOMIC DNA]</scope>
    <source>
        <strain evidence="3">FLAC1071</strain>
    </source>
</reference>
<evidence type="ECO:0000313" key="2">
    <source>
        <dbReference type="EMBL" id="MDM3924569.1"/>
    </source>
</evidence>
<sequence length="136" mass="15109">MSRAEHYTCLVSRDEDGRILAVEIDVTDLEGAQRAIRVNGYQAAHVAAPLQEIFRAAALRGRQWTTPRAFELSPTLGAHAELLLRAVKPLRRVDRVTSIAGGIADMSREEANYWHAQSQRRHGLKALRVLLDGASK</sequence>
<reference evidence="2 3" key="2">
    <citation type="submission" date="2023-06" db="EMBL/GenBank/DDBJ databases">
        <title>Itaconate inhibition of nontuberculous mycobacteria.</title>
        <authorList>
            <person name="Breen P."/>
            <person name="Zimbric M."/>
            <person name="Caverly L."/>
        </authorList>
    </citation>
    <scope>NUCLEOTIDE SEQUENCE [LARGE SCALE GENOMIC DNA]</scope>
    <source>
        <strain evidence="2 3">FLAC1071</strain>
    </source>
</reference>
<name>A0ABT7NU55_MYCIT</name>
<protein>
    <recommendedName>
        <fullName evidence="1">DUF7680 domain-containing protein</fullName>
    </recommendedName>
</protein>
<evidence type="ECO:0000313" key="3">
    <source>
        <dbReference type="Proteomes" id="UP001529272"/>
    </source>
</evidence>
<accession>A0ABT7NU55</accession>
<organism evidence="2 3">
    <name type="scientific">Mycobacterium intracellulare subsp. chimaera</name>
    <dbReference type="NCBI Taxonomy" id="222805"/>
    <lineage>
        <taxon>Bacteria</taxon>
        <taxon>Bacillati</taxon>
        <taxon>Actinomycetota</taxon>
        <taxon>Actinomycetes</taxon>
        <taxon>Mycobacteriales</taxon>
        <taxon>Mycobacteriaceae</taxon>
        <taxon>Mycobacterium</taxon>
        <taxon>Mycobacterium avium complex (MAC)</taxon>
    </lineage>
</organism>
<dbReference type="RefSeq" id="WP_289114243.1">
    <property type="nucleotide sequence ID" value="NZ_JASZZX010000001.1"/>
</dbReference>
<comment type="caution">
    <text evidence="2">The sequence shown here is derived from an EMBL/GenBank/DDBJ whole genome shotgun (WGS) entry which is preliminary data.</text>
</comment>
<keyword evidence="3" id="KW-1185">Reference proteome</keyword>
<dbReference type="EMBL" id="JASZZX010000001">
    <property type="protein sequence ID" value="MDM3924569.1"/>
    <property type="molecule type" value="Genomic_DNA"/>
</dbReference>
<feature type="domain" description="DUF7680" evidence="1">
    <location>
        <begin position="9"/>
        <end position="133"/>
    </location>
</feature>
<proteinExistence type="predicted"/>
<dbReference type="Pfam" id="PF24728">
    <property type="entry name" value="DUF7680"/>
    <property type="match status" value="1"/>
</dbReference>